<dbReference type="SUPFAM" id="SSF53098">
    <property type="entry name" value="Ribonuclease H-like"/>
    <property type="match status" value="1"/>
</dbReference>
<keyword evidence="9" id="KW-0378">Hydrolase</keyword>
<dbReference type="CDD" id="cd09272">
    <property type="entry name" value="RNase_HI_RT_Ty1"/>
    <property type="match status" value="1"/>
</dbReference>
<dbReference type="InterPro" id="IPR043502">
    <property type="entry name" value="DNA/RNA_pol_sf"/>
</dbReference>
<dbReference type="PROSITE" id="PS50994">
    <property type="entry name" value="INTEGRASE"/>
    <property type="match status" value="1"/>
</dbReference>
<keyword evidence="14" id="KW-0548">Nucleotidyltransferase</keyword>
<evidence type="ECO:0000313" key="21">
    <source>
        <dbReference type="Proteomes" id="UP001165121"/>
    </source>
</evidence>
<evidence type="ECO:0000256" key="9">
    <source>
        <dbReference type="ARBA" id="ARBA00022801"/>
    </source>
</evidence>
<dbReference type="GO" id="GO:0004190">
    <property type="term" value="F:aspartic-type endopeptidase activity"/>
    <property type="evidence" value="ECO:0007669"/>
    <property type="project" value="UniProtKB-KW"/>
</dbReference>
<dbReference type="Pfam" id="PF22936">
    <property type="entry name" value="Pol_BBD"/>
    <property type="match status" value="1"/>
</dbReference>
<dbReference type="Pfam" id="PF07727">
    <property type="entry name" value="RVT_2"/>
    <property type="match status" value="2"/>
</dbReference>
<evidence type="ECO:0000256" key="8">
    <source>
        <dbReference type="ARBA" id="ARBA00022759"/>
    </source>
</evidence>
<comment type="caution">
    <text evidence="20">The sequence shown here is derived from an EMBL/GenBank/DDBJ whole genome shotgun (WGS) entry which is preliminary data.</text>
</comment>
<proteinExistence type="predicted"/>
<evidence type="ECO:0000256" key="14">
    <source>
        <dbReference type="ARBA" id="ARBA00022932"/>
    </source>
</evidence>
<keyword evidence="12" id="KW-0229">DNA integration</keyword>
<keyword evidence="14" id="KW-0808">Transferase</keyword>
<evidence type="ECO:0000256" key="5">
    <source>
        <dbReference type="ARBA" id="ARBA00022723"/>
    </source>
</evidence>
<evidence type="ECO:0000259" key="19">
    <source>
        <dbReference type="PROSITE" id="PS50994"/>
    </source>
</evidence>
<keyword evidence="2" id="KW-1188">Viral release from host cell</keyword>
<evidence type="ECO:0000256" key="18">
    <source>
        <dbReference type="SAM" id="MobiDB-lite"/>
    </source>
</evidence>
<feature type="domain" description="Integrase catalytic" evidence="19">
    <location>
        <begin position="678"/>
        <end position="848"/>
    </location>
</feature>
<keyword evidence="5" id="KW-0479">Metal-binding</keyword>
<keyword evidence="8" id="KW-0255">Endonuclease</keyword>
<dbReference type="PANTHER" id="PTHR42648">
    <property type="entry name" value="TRANSPOSASE, PUTATIVE-RELATED"/>
    <property type="match status" value="1"/>
</dbReference>
<keyword evidence="10" id="KW-0067">ATP-binding</keyword>
<evidence type="ECO:0000256" key="4">
    <source>
        <dbReference type="ARBA" id="ARBA00022722"/>
    </source>
</evidence>
<dbReference type="InterPro" id="IPR001584">
    <property type="entry name" value="Integrase_cat-core"/>
</dbReference>
<dbReference type="PANTHER" id="PTHR42648:SF11">
    <property type="entry name" value="TRANSPOSON TY4-P GAG-POL POLYPROTEIN"/>
    <property type="match status" value="1"/>
</dbReference>
<evidence type="ECO:0000256" key="16">
    <source>
        <dbReference type="ARBA" id="ARBA00023172"/>
    </source>
</evidence>
<dbReference type="GO" id="GO:0004519">
    <property type="term" value="F:endonuclease activity"/>
    <property type="evidence" value="ECO:0007669"/>
    <property type="project" value="UniProtKB-KW"/>
</dbReference>
<dbReference type="GO" id="GO:0006508">
    <property type="term" value="P:proteolysis"/>
    <property type="evidence" value="ECO:0007669"/>
    <property type="project" value="UniProtKB-KW"/>
</dbReference>
<dbReference type="InterPro" id="IPR057670">
    <property type="entry name" value="SH3_retrovirus"/>
</dbReference>
<evidence type="ECO:0000256" key="10">
    <source>
        <dbReference type="ARBA" id="ARBA00022840"/>
    </source>
</evidence>
<evidence type="ECO:0000313" key="20">
    <source>
        <dbReference type="EMBL" id="GMF21560.1"/>
    </source>
</evidence>
<evidence type="ECO:0000256" key="15">
    <source>
        <dbReference type="ARBA" id="ARBA00023113"/>
    </source>
</evidence>
<keyword evidence="16" id="KW-0233">DNA recombination</keyword>
<keyword evidence="3" id="KW-0645">Protease</keyword>
<dbReference type="Pfam" id="PF00665">
    <property type="entry name" value="rve"/>
    <property type="match status" value="1"/>
</dbReference>
<dbReference type="GO" id="GO:0046872">
    <property type="term" value="F:metal ion binding"/>
    <property type="evidence" value="ECO:0007669"/>
    <property type="project" value="UniProtKB-KW"/>
</dbReference>
<dbReference type="Proteomes" id="UP001165121">
    <property type="component" value="Unassembled WGS sequence"/>
</dbReference>
<keyword evidence="11" id="KW-0460">Magnesium</keyword>
<dbReference type="InterPro" id="IPR036397">
    <property type="entry name" value="RNaseH_sf"/>
</dbReference>
<evidence type="ECO:0000256" key="17">
    <source>
        <dbReference type="ARBA" id="ARBA00023268"/>
    </source>
</evidence>
<dbReference type="InterPro" id="IPR054722">
    <property type="entry name" value="PolX-like_BBD"/>
</dbReference>
<dbReference type="GO" id="GO:0003887">
    <property type="term" value="F:DNA-directed DNA polymerase activity"/>
    <property type="evidence" value="ECO:0007669"/>
    <property type="project" value="UniProtKB-KW"/>
</dbReference>
<feature type="region of interest" description="Disordered" evidence="18">
    <location>
        <begin position="386"/>
        <end position="411"/>
    </location>
</feature>
<keyword evidence="13" id="KW-0695">RNA-directed DNA polymerase</keyword>
<dbReference type="OrthoDB" id="126488at2759"/>
<keyword evidence="21" id="KW-1185">Reference proteome</keyword>
<evidence type="ECO:0000256" key="7">
    <source>
        <dbReference type="ARBA" id="ARBA00022750"/>
    </source>
</evidence>
<dbReference type="Gene3D" id="3.30.420.10">
    <property type="entry name" value="Ribonuclease H-like superfamily/Ribonuclease H"/>
    <property type="match status" value="1"/>
</dbReference>
<keyword evidence="17" id="KW-0511">Multifunctional enzyme</keyword>
<evidence type="ECO:0000256" key="13">
    <source>
        <dbReference type="ARBA" id="ARBA00022918"/>
    </source>
</evidence>
<dbReference type="InterPro" id="IPR039537">
    <property type="entry name" value="Retrotran_Ty1/copia-like"/>
</dbReference>
<gene>
    <name evidence="20" type="ORF">Pfra01_000290100</name>
</gene>
<sequence length="1469" mass="165683">MLNEDTTHRTGAPSILIITHFSLLSPRLNGELPGATSSTVGPSVRLIFLKDTKQFGVWKDLIIGHLRQKSAALRREAMVKGQDEPAFSYEDLLQSSCEVPRPIDSEDETLNRKYKWQQVILNDQDTYTRTLLSQTLPRSYLESLRVSFNDERLPAAWKRLETVFGQSNAQGMATLIAEFDDALAKDFESVGQLILRVKAARNRINRQSREALGNVTMIPNQYAAIKVLSLFPSQYWGNHVDYTSGGFQLDRIEALLRNVFMNKSRIQIEAMQAAAVPANHVRAAKHLGKRKARSSEGKKRDECFYCEGEGKFRTNIFVKAKAVNVAHVKKGQGTKKKGKLTRSEIPVDMAHVKPVGKPKTVATVQAARAKSGPLNTEALTPEQAKADEDELMGSPPPGSPVVSDSEMSDDDDVDDFDPTGVQALAGKVSEASGKIEAGSKAIEETVRTLYPELLRRDGTDISQCDWVLDSGCGYGLTANASLFVSKKLSQEFRFTFGEGSKLSNTHIGSVKLYFLGPDGIQPFYFDNMALVPKAKANILSEYWLKKTGYQIVESVRGGYKFVLWKQKLAFVAVAVNGAYYIQARTLRERQIYCSAVMAKPTRPLRVLGYTHIKAAFMEWHVKLGHLNRDKLIEVMSGNLIPGLPSFRRVALTKLPFFCHTCTEMKMRRISYRNMVGTRDTQPISTIHMDTNGPMKTLGVYGTVGSIRYFLSIIDDQTSWRWTYVLRKKTEVHTKVKELFAQLEREGKFTIRRIRSDGGTEFVNMALKTFCTQNGITFQTSNAYSPGENGAADRDHQTKMGKVRCALRDAEMAAKWWPEALKYMTYVQNCTPMSRLKNRTPYELVKGVHPDVKTLQVRGCVCFAYVPEAVRKDKKLSARAIKCRFLGISEDTKGYRLLDIYYNTFILARSVTFDTENCSSIITRSFGKVPEKLTTEELQEIESLRLPLSTDMNDPQATQINPDRITGTVGATRKKGQLPVAVGAKRRCKQDIAATVISRPQRIRKTPVRYSDYKCYQTHIDNAIAVDAKVNRIGVPKSIRDALTGAHRKQWRQALDLEYQSLLENGTWKLTRLPYGHKALPCHWVLAIKYNADGSVERFKARLVAQGNHQEYGVNCDDVYAPVARFESLRLVLAIGTILDCHIHQMDVSTAFLNGSMEGEHMVLGFVRCNKEYCIYVQNVGESWIIVVVYVDDLTIMSKDIRLINQLKRDLSARFKMKDLGEIHYILKMEVRRNRKDKTMTISQHKYIKELLNKFDMEKCVPVSSPQIRGIELQAETDMSAQQIAAQKFDYRGLVGSLQYLVRSTRPDIANAVRELSKFLSCYNKTHWEAARRVLKYLKGTSTYGLLLDGKSRTVTYEVYTDASFACQPKERKSVTGYVITMAGTMQVWCDSKSAISTVKNPGNHKATKHVQVRYLFARDLVEEGRLDIHYCPTDDMAADILTKALPPTQFSKLRELIGVKDLKTTTGDT</sequence>
<keyword evidence="6" id="KW-0547">Nucleotide-binding</keyword>
<keyword evidence="7" id="KW-0064">Aspartyl protease</keyword>
<dbReference type="GO" id="GO:0003676">
    <property type="term" value="F:nucleic acid binding"/>
    <property type="evidence" value="ECO:0007669"/>
    <property type="project" value="InterPro"/>
</dbReference>
<evidence type="ECO:0000256" key="2">
    <source>
        <dbReference type="ARBA" id="ARBA00022612"/>
    </source>
</evidence>
<reference evidence="20" key="1">
    <citation type="submission" date="2023-04" db="EMBL/GenBank/DDBJ databases">
        <title>Phytophthora fragariaefolia NBRC 109709.</title>
        <authorList>
            <person name="Ichikawa N."/>
            <person name="Sato H."/>
            <person name="Tonouchi N."/>
        </authorList>
    </citation>
    <scope>NUCLEOTIDE SEQUENCE</scope>
    <source>
        <strain evidence="20">NBRC 109709</strain>
    </source>
</reference>
<dbReference type="GO" id="GO:0006310">
    <property type="term" value="P:DNA recombination"/>
    <property type="evidence" value="ECO:0007669"/>
    <property type="project" value="UniProtKB-KW"/>
</dbReference>
<dbReference type="GO" id="GO:0005524">
    <property type="term" value="F:ATP binding"/>
    <property type="evidence" value="ECO:0007669"/>
    <property type="project" value="UniProtKB-KW"/>
</dbReference>
<evidence type="ECO:0000256" key="1">
    <source>
        <dbReference type="ARBA" id="ARBA00002180"/>
    </source>
</evidence>
<name>A0A9W6TYC5_9STRA</name>
<organism evidence="20 21">
    <name type="scientific">Phytophthora fragariaefolia</name>
    <dbReference type="NCBI Taxonomy" id="1490495"/>
    <lineage>
        <taxon>Eukaryota</taxon>
        <taxon>Sar</taxon>
        <taxon>Stramenopiles</taxon>
        <taxon>Oomycota</taxon>
        <taxon>Peronosporomycetes</taxon>
        <taxon>Peronosporales</taxon>
        <taxon>Peronosporaceae</taxon>
        <taxon>Phytophthora</taxon>
    </lineage>
</organism>
<evidence type="ECO:0000256" key="6">
    <source>
        <dbReference type="ARBA" id="ARBA00022741"/>
    </source>
</evidence>
<evidence type="ECO:0000256" key="3">
    <source>
        <dbReference type="ARBA" id="ARBA00022670"/>
    </source>
</evidence>
<keyword evidence="15" id="KW-0917">Virion maturation</keyword>
<comment type="function">
    <text evidence="1">The aspartyl protease (PR) mediates the proteolytic cleavages of the Gag and Gag-Pol polyproteins after assembly of the VLP.</text>
</comment>
<dbReference type="InterPro" id="IPR012337">
    <property type="entry name" value="RNaseH-like_sf"/>
</dbReference>
<dbReference type="EMBL" id="BSXT01000229">
    <property type="protein sequence ID" value="GMF21560.1"/>
    <property type="molecule type" value="Genomic_DNA"/>
</dbReference>
<dbReference type="GO" id="GO:0015074">
    <property type="term" value="P:DNA integration"/>
    <property type="evidence" value="ECO:0007669"/>
    <property type="project" value="UniProtKB-KW"/>
</dbReference>
<dbReference type="GO" id="GO:0003964">
    <property type="term" value="F:RNA-directed DNA polymerase activity"/>
    <property type="evidence" value="ECO:0007669"/>
    <property type="project" value="UniProtKB-KW"/>
</dbReference>
<keyword evidence="14" id="KW-0239">DNA-directed DNA polymerase</keyword>
<dbReference type="SUPFAM" id="SSF56672">
    <property type="entry name" value="DNA/RNA polymerases"/>
    <property type="match status" value="1"/>
</dbReference>
<keyword evidence="4" id="KW-0540">Nuclease</keyword>
<dbReference type="Pfam" id="PF25597">
    <property type="entry name" value="SH3_retrovirus"/>
    <property type="match status" value="1"/>
</dbReference>
<accession>A0A9W6TYC5</accession>
<evidence type="ECO:0000256" key="11">
    <source>
        <dbReference type="ARBA" id="ARBA00022842"/>
    </source>
</evidence>
<dbReference type="InterPro" id="IPR013103">
    <property type="entry name" value="RVT_2"/>
</dbReference>
<protein>
    <submittedName>
        <fullName evidence="20">Unnamed protein product</fullName>
    </submittedName>
</protein>
<evidence type="ECO:0000256" key="12">
    <source>
        <dbReference type="ARBA" id="ARBA00022908"/>
    </source>
</evidence>